<dbReference type="Gene3D" id="2.130.10.10">
    <property type="entry name" value="YVTN repeat-like/Quinoprotein amine dehydrogenase"/>
    <property type="match status" value="1"/>
</dbReference>
<protein>
    <recommendedName>
        <fullName evidence="3">ER membrane protein complex subunit 1</fullName>
    </recommendedName>
</protein>
<organism evidence="13 14">
    <name type="scientific">Australozyma saopauloensis</name>
    <dbReference type="NCBI Taxonomy" id="291208"/>
    <lineage>
        <taxon>Eukaryota</taxon>
        <taxon>Fungi</taxon>
        <taxon>Dikarya</taxon>
        <taxon>Ascomycota</taxon>
        <taxon>Saccharomycotina</taxon>
        <taxon>Pichiomycetes</taxon>
        <taxon>Metschnikowiaceae</taxon>
        <taxon>Australozyma</taxon>
    </lineage>
</organism>
<evidence type="ECO:0000256" key="7">
    <source>
        <dbReference type="ARBA" id="ARBA00022989"/>
    </source>
</evidence>
<reference evidence="13 14" key="1">
    <citation type="submission" date="2023-10" db="EMBL/GenBank/DDBJ databases">
        <title>Draft Genome Sequence of Candida saopaulonensis from a very Premature Infant with Sepsis.</title>
        <authorList>
            <person name="Ning Y."/>
            <person name="Dai R."/>
            <person name="Xiao M."/>
            <person name="Xu Y."/>
            <person name="Yan Q."/>
            <person name="Zhang L."/>
        </authorList>
    </citation>
    <scope>NUCLEOTIDE SEQUENCE [LARGE SCALE GENOMIC DNA]</scope>
    <source>
        <strain evidence="13 14">19XY460</strain>
    </source>
</reference>
<dbReference type="InterPro" id="IPR011678">
    <property type="entry name" value="EMC1_C"/>
</dbReference>
<feature type="chain" id="PRO_5043836590" description="ER membrane protein complex subunit 1" evidence="11">
    <location>
        <begin position="19"/>
        <end position="713"/>
    </location>
</feature>
<keyword evidence="4 10" id="KW-0812">Transmembrane</keyword>
<dbReference type="GeneID" id="88175959"/>
<gene>
    <name evidence="13" type="ORF">PUMCH_004899</name>
</gene>
<dbReference type="PANTHER" id="PTHR21573">
    <property type="entry name" value="ER MEMBRANE PROTEIN COMPLEX SUBUNIT 1"/>
    <property type="match status" value="1"/>
</dbReference>
<proteinExistence type="inferred from homology"/>
<evidence type="ECO:0000256" key="10">
    <source>
        <dbReference type="SAM" id="Phobius"/>
    </source>
</evidence>
<evidence type="ECO:0000256" key="3">
    <source>
        <dbReference type="ARBA" id="ARBA00020824"/>
    </source>
</evidence>
<dbReference type="PANTHER" id="PTHR21573:SF0">
    <property type="entry name" value="ER MEMBRANE PROTEIN COMPLEX SUBUNIT 1"/>
    <property type="match status" value="1"/>
</dbReference>
<dbReference type="RefSeq" id="XP_062879886.1">
    <property type="nucleotide sequence ID" value="XM_063023816.1"/>
</dbReference>
<dbReference type="KEGG" id="asau:88175959"/>
<dbReference type="InterPro" id="IPR026895">
    <property type="entry name" value="EMC1"/>
</dbReference>
<keyword evidence="9" id="KW-0325">Glycoprotein</keyword>
<evidence type="ECO:0000256" key="9">
    <source>
        <dbReference type="ARBA" id="ARBA00023180"/>
    </source>
</evidence>
<evidence type="ECO:0000259" key="12">
    <source>
        <dbReference type="Pfam" id="PF07774"/>
    </source>
</evidence>
<evidence type="ECO:0000313" key="14">
    <source>
        <dbReference type="Proteomes" id="UP001338582"/>
    </source>
</evidence>
<comment type="similarity">
    <text evidence="2">Belongs to the EMC1 family.</text>
</comment>
<evidence type="ECO:0000256" key="1">
    <source>
        <dbReference type="ARBA" id="ARBA00004115"/>
    </source>
</evidence>
<evidence type="ECO:0000256" key="2">
    <source>
        <dbReference type="ARBA" id="ARBA00007904"/>
    </source>
</evidence>
<dbReference type="AlphaFoldDB" id="A0AAX4HGI5"/>
<evidence type="ECO:0000256" key="11">
    <source>
        <dbReference type="SAM" id="SignalP"/>
    </source>
</evidence>
<dbReference type="GO" id="GO:0072546">
    <property type="term" value="C:EMC complex"/>
    <property type="evidence" value="ECO:0007669"/>
    <property type="project" value="InterPro"/>
</dbReference>
<evidence type="ECO:0000256" key="4">
    <source>
        <dbReference type="ARBA" id="ARBA00022692"/>
    </source>
</evidence>
<keyword evidence="14" id="KW-1185">Reference proteome</keyword>
<dbReference type="Proteomes" id="UP001338582">
    <property type="component" value="Chromosome 6"/>
</dbReference>
<keyword evidence="5 11" id="KW-0732">Signal</keyword>
<keyword evidence="7 10" id="KW-1133">Transmembrane helix</keyword>
<evidence type="ECO:0000256" key="8">
    <source>
        <dbReference type="ARBA" id="ARBA00023136"/>
    </source>
</evidence>
<evidence type="ECO:0000313" key="13">
    <source>
        <dbReference type="EMBL" id="WPK27508.1"/>
    </source>
</evidence>
<name>A0AAX4HGI5_9ASCO</name>
<feature type="signal peptide" evidence="11">
    <location>
        <begin position="1"/>
        <end position="18"/>
    </location>
</feature>
<comment type="subcellular location">
    <subcellularLocation>
        <location evidence="1">Endoplasmic reticulum membrane</location>
        <topology evidence="1">Single-pass type I membrane protein</topology>
    </subcellularLocation>
</comment>
<sequence length="713" mass="79192">MKVSLLTLAVFLCKTACGIHLDTAFERDWTEVTFGTLENVIELSSDHTFGVDDNKYLYKLDINDRVEYYIDLALHDGKSYELVGPYIATFSDDNKVSFHREASGVFVDSISLKAPLQQIAYGPNGVFVLLQDNSVTLWNGEASFYLGKVEGSEISIHQYDLDVYIVSNDSLYKLVGDELVEEAHTFPKKNLKPVLSSAHIKKNHKVGAASAGRAVLVPKPDSIAKIEKSQHLQHELTSASLLVRYFLKLKDHALDLGQFISSLKSSQSSAGVLENDDEYHVGSLLVYFNDEHQLLTARDTTDGSLLWTTELPTKGPLLNLISRGSNIIVVSEFGYVLVNSRDGNVISTERVSQPIQKVFELSTADGFETSIGVKLPEGFKILFDNSLVSSQYLLETQDNGLQGYKLLDQELIPTWKLNVNEALIAVSRNGKQVSNAVGIPRYDRSVLHKFLNPNLVAALTSSEGALGLTLLDGVLGRVYFEQIVSSDEVAFDTAKIVQRDNWVVVSYVSQKDAPEQRIVVYDLFTDSTFADNDEISSFDHLAVNVSSKSFIYPERIAALAVTDTKFGISTKSVLIFTEEGNLVEVPKHILNSRRIDDHKLTQNDFMDDFKMTPYQPVIQKDASKVLNHKLKLRSDGSDQILVQPTELESTAVVCVVNSINQFCSIVLPSLSYDILSASFPKMSLILTLIALLAAYLVSKSFVSTKKLQDKWLD</sequence>
<feature type="transmembrane region" description="Helical" evidence="10">
    <location>
        <begin position="679"/>
        <end position="697"/>
    </location>
</feature>
<accession>A0AAX4HGI5</accession>
<dbReference type="InterPro" id="IPR015943">
    <property type="entry name" value="WD40/YVTN_repeat-like_dom_sf"/>
</dbReference>
<keyword evidence="8 10" id="KW-0472">Membrane</keyword>
<evidence type="ECO:0000256" key="5">
    <source>
        <dbReference type="ARBA" id="ARBA00022729"/>
    </source>
</evidence>
<keyword evidence="6" id="KW-0256">Endoplasmic reticulum</keyword>
<dbReference type="GO" id="GO:0034975">
    <property type="term" value="P:protein folding in endoplasmic reticulum"/>
    <property type="evidence" value="ECO:0007669"/>
    <property type="project" value="TreeGrafter"/>
</dbReference>
<evidence type="ECO:0000256" key="6">
    <source>
        <dbReference type="ARBA" id="ARBA00022824"/>
    </source>
</evidence>
<dbReference type="Pfam" id="PF07774">
    <property type="entry name" value="EMC1_C"/>
    <property type="match status" value="1"/>
</dbReference>
<dbReference type="EMBL" id="CP138899">
    <property type="protein sequence ID" value="WPK27508.1"/>
    <property type="molecule type" value="Genomic_DNA"/>
</dbReference>
<feature type="domain" description="ER membrane protein complex subunit 1 C-terminal" evidence="12">
    <location>
        <begin position="500"/>
        <end position="711"/>
    </location>
</feature>